<dbReference type="GO" id="GO:0015483">
    <property type="term" value="F:long-chain fatty acid transporting porin activity"/>
    <property type="evidence" value="ECO:0007669"/>
    <property type="project" value="TreeGrafter"/>
</dbReference>
<keyword evidence="7" id="KW-0998">Cell outer membrane</keyword>
<evidence type="ECO:0000256" key="2">
    <source>
        <dbReference type="ARBA" id="ARBA00008163"/>
    </source>
</evidence>
<protein>
    <submittedName>
        <fullName evidence="9">Membrane protein</fullName>
    </submittedName>
</protein>
<dbReference type="GO" id="GO:0009279">
    <property type="term" value="C:cell outer membrane"/>
    <property type="evidence" value="ECO:0007669"/>
    <property type="project" value="UniProtKB-SubCell"/>
</dbReference>
<name>A0A918SY10_9GAMM</name>
<evidence type="ECO:0000256" key="4">
    <source>
        <dbReference type="ARBA" id="ARBA00022692"/>
    </source>
</evidence>
<keyword evidence="3" id="KW-1134">Transmembrane beta strand</keyword>
<evidence type="ECO:0000313" key="9">
    <source>
        <dbReference type="EMBL" id="GHA78340.1"/>
    </source>
</evidence>
<keyword evidence="4" id="KW-0812">Transmembrane</keyword>
<dbReference type="Pfam" id="PF03349">
    <property type="entry name" value="Toluene_X"/>
    <property type="match status" value="1"/>
</dbReference>
<dbReference type="InterPro" id="IPR005017">
    <property type="entry name" value="OMPP1/FadL/TodX"/>
</dbReference>
<reference evidence="9" key="2">
    <citation type="submission" date="2020-09" db="EMBL/GenBank/DDBJ databases">
        <authorList>
            <person name="Sun Q."/>
            <person name="Kim S."/>
        </authorList>
    </citation>
    <scope>NUCLEOTIDE SEQUENCE</scope>
    <source>
        <strain evidence="9">KCTC 23077</strain>
    </source>
</reference>
<dbReference type="PANTHER" id="PTHR35093">
    <property type="entry name" value="OUTER MEMBRANE PROTEIN NMB0088-RELATED"/>
    <property type="match status" value="1"/>
</dbReference>
<evidence type="ECO:0000256" key="1">
    <source>
        <dbReference type="ARBA" id="ARBA00004571"/>
    </source>
</evidence>
<evidence type="ECO:0000256" key="3">
    <source>
        <dbReference type="ARBA" id="ARBA00022452"/>
    </source>
</evidence>
<comment type="subcellular location">
    <subcellularLocation>
        <location evidence="1">Cell outer membrane</location>
        <topology evidence="1">Multi-pass membrane protein</topology>
    </subcellularLocation>
</comment>
<feature type="chain" id="PRO_5037356475" evidence="8">
    <location>
        <begin position="29"/>
        <end position="456"/>
    </location>
</feature>
<accession>A0A918SY10</accession>
<reference evidence="9" key="1">
    <citation type="journal article" date="2014" name="Int. J. Syst. Evol. Microbiol.">
        <title>Complete genome sequence of Corynebacterium casei LMG S-19264T (=DSM 44701T), isolated from a smear-ripened cheese.</title>
        <authorList>
            <consortium name="US DOE Joint Genome Institute (JGI-PGF)"/>
            <person name="Walter F."/>
            <person name="Albersmeier A."/>
            <person name="Kalinowski J."/>
            <person name="Ruckert C."/>
        </authorList>
    </citation>
    <scope>NUCLEOTIDE SEQUENCE</scope>
    <source>
        <strain evidence="9">KCTC 23077</strain>
    </source>
</reference>
<evidence type="ECO:0000256" key="8">
    <source>
        <dbReference type="SAM" id="SignalP"/>
    </source>
</evidence>
<organism evidence="9 10">
    <name type="scientific">Cognatilysobacter bugurensis</name>
    <dbReference type="NCBI Taxonomy" id="543356"/>
    <lineage>
        <taxon>Bacteria</taxon>
        <taxon>Pseudomonadati</taxon>
        <taxon>Pseudomonadota</taxon>
        <taxon>Gammaproteobacteria</taxon>
        <taxon>Lysobacterales</taxon>
        <taxon>Lysobacteraceae</taxon>
        <taxon>Cognatilysobacter</taxon>
    </lineage>
</organism>
<keyword evidence="6" id="KW-0472">Membrane</keyword>
<dbReference type="SUPFAM" id="SSF56935">
    <property type="entry name" value="Porins"/>
    <property type="match status" value="1"/>
</dbReference>
<keyword evidence="10" id="KW-1185">Reference proteome</keyword>
<comment type="caution">
    <text evidence="9">The sequence shown here is derived from an EMBL/GenBank/DDBJ whole genome shotgun (WGS) entry which is preliminary data.</text>
</comment>
<dbReference type="Gene3D" id="2.40.160.60">
    <property type="entry name" value="Outer membrane protein transport protein (OMPP1/FadL/TodX)"/>
    <property type="match status" value="1"/>
</dbReference>
<evidence type="ECO:0000313" key="10">
    <source>
        <dbReference type="Proteomes" id="UP000646426"/>
    </source>
</evidence>
<comment type="similarity">
    <text evidence="2">Belongs to the OmpP1/FadL family.</text>
</comment>
<proteinExistence type="inferred from homology"/>
<evidence type="ECO:0000256" key="6">
    <source>
        <dbReference type="ARBA" id="ARBA00023136"/>
    </source>
</evidence>
<dbReference type="AlphaFoldDB" id="A0A918SY10"/>
<feature type="signal peptide" evidence="8">
    <location>
        <begin position="1"/>
        <end position="28"/>
    </location>
</feature>
<dbReference type="PANTHER" id="PTHR35093:SF3">
    <property type="entry name" value="LONG-CHAIN FATTY ACID TRANSPORT PROTEIN"/>
    <property type="match status" value="1"/>
</dbReference>
<dbReference type="EMBL" id="BMYD01000002">
    <property type="protein sequence ID" value="GHA78340.1"/>
    <property type="molecule type" value="Genomic_DNA"/>
</dbReference>
<dbReference type="RefSeq" id="WP_189454906.1">
    <property type="nucleotide sequence ID" value="NZ_BMYD01000002.1"/>
</dbReference>
<evidence type="ECO:0000256" key="5">
    <source>
        <dbReference type="ARBA" id="ARBA00022729"/>
    </source>
</evidence>
<dbReference type="Proteomes" id="UP000646426">
    <property type="component" value="Unassembled WGS sequence"/>
</dbReference>
<sequence length="456" mass="48520">MQFAHRTTRLSALALGITGALAFGQVQASGFQLKENSVKSLGSAFSGSAVAKDDTAVVVNNPAMMTTFEGTTVQNDLSLISIDAEFTGGGTDITGQPLSGGNGGDAGDLAAVPALSLVHKFDNGVAVGAMVHAPFGLKTEYERDWVGRYFAVESDVKIVNLTLSGALDIVPERFSVGGGLVFSRADVTLSKAVDFGTGLFAALPVAARPFAPAFARPQGSDGFAEIGGADNGIGWVVGASLRPTDKLAIGLSYQSEIDYELRGEADWTVPAQARAALDAAGRAPFFQDGSVTADLTTPATTMLAVSYQLTDTFKLQTTYSETGWESLQEVRINFANPDPDSVEEFNWDTTRFMSLGGEFKLNDAWTLRAGYAYDETPTTIQYRTPRLPDEDRKWYSLGATWQFSDALQINFAYTRISPDTPVAVVINTPVAQGGQRLSGTFDSAVNIVGVSGQFRF</sequence>
<keyword evidence="5 8" id="KW-0732">Signal</keyword>
<gene>
    <name evidence="9" type="primary">ompP1</name>
    <name evidence="9" type="ORF">GCM10007067_14350</name>
</gene>
<evidence type="ECO:0000256" key="7">
    <source>
        <dbReference type="ARBA" id="ARBA00023237"/>
    </source>
</evidence>